<evidence type="ECO:0000256" key="4">
    <source>
        <dbReference type="ARBA" id="ARBA00023136"/>
    </source>
</evidence>
<feature type="transmembrane region" description="Helical" evidence="5">
    <location>
        <begin position="310"/>
        <end position="330"/>
    </location>
</feature>
<comment type="subcellular location">
    <subcellularLocation>
        <location evidence="1">Membrane</location>
        <topology evidence="1">Multi-pass membrane protein</topology>
    </subcellularLocation>
</comment>
<dbReference type="EMBL" id="NAJO01000004">
    <property type="protein sequence ID" value="OQO12853.1"/>
    <property type="molecule type" value="Genomic_DNA"/>
</dbReference>
<keyword evidence="7" id="KW-1185">Reference proteome</keyword>
<feature type="transmembrane region" description="Helical" evidence="5">
    <location>
        <begin position="350"/>
        <end position="368"/>
    </location>
</feature>
<proteinExistence type="predicted"/>
<dbReference type="Proteomes" id="UP000192596">
    <property type="component" value="Unassembled WGS sequence"/>
</dbReference>
<comment type="caution">
    <text evidence="6">The sequence shown here is derived from an EMBL/GenBank/DDBJ whole genome shotgun (WGS) entry which is preliminary data.</text>
</comment>
<keyword evidence="3 5" id="KW-1133">Transmembrane helix</keyword>
<evidence type="ECO:0000256" key="3">
    <source>
        <dbReference type="ARBA" id="ARBA00022989"/>
    </source>
</evidence>
<evidence type="ECO:0000256" key="2">
    <source>
        <dbReference type="ARBA" id="ARBA00022692"/>
    </source>
</evidence>
<reference evidence="7" key="1">
    <citation type="submission" date="2017-03" db="EMBL/GenBank/DDBJ databases">
        <title>Genomes of endolithic fungi from Antarctica.</title>
        <authorList>
            <person name="Coleine C."/>
            <person name="Masonjones S."/>
            <person name="Stajich J.E."/>
        </authorList>
    </citation>
    <scope>NUCLEOTIDE SEQUENCE [LARGE SCALE GENOMIC DNA]</scope>
    <source>
        <strain evidence="7">CCFEE 5527</strain>
    </source>
</reference>
<feature type="transmembrane region" description="Helical" evidence="5">
    <location>
        <begin position="207"/>
        <end position="235"/>
    </location>
</feature>
<sequence length="463" mass="51568">MAAQPYPIEFVIHPDMTLCTQDVHPQCFASGTYRHVKVGTGHQDTIPVYYKPIYDHSTQVVSEEVLGQVQAGKIVKLSLSQVWDRMECVDSKNFIRSDGVFDSDMCTTMHLELWMKLIGLNLQDTAGNAAAPCKSIDPIIPPKWGGRVYYGDGMMGRIGALQRNEANVETESWFGENGKGATYGRGARANADAVHGAKNIIALFCVWFYHASGFLIPFGQWMEGLALTCLFLFYVEAASPQETQRLQFFDELERKVLTGKTKHDRGSLRWLKASIFKKPLFFTRIAIVIATEALYGLTCPLSSARRTGHTVIVVVQAIGTSIAVWACILIEKRLRSDLHPTRARRKLFSFKAVALLDAVQSTIFPILAEYQVFKPTPPYRVSWNDFAYAIPSFILTVELLCVAIAFIGSFGYASYRRQAVEERVFVCADLLHAGCDPLSSELAKVLAGSGIKSQSLLHYVVEE</sequence>
<organism evidence="6 7">
    <name type="scientific">Cryoendolithus antarcticus</name>
    <dbReference type="NCBI Taxonomy" id="1507870"/>
    <lineage>
        <taxon>Eukaryota</taxon>
        <taxon>Fungi</taxon>
        <taxon>Dikarya</taxon>
        <taxon>Ascomycota</taxon>
        <taxon>Pezizomycotina</taxon>
        <taxon>Dothideomycetes</taxon>
        <taxon>Dothideomycetidae</taxon>
        <taxon>Cladosporiales</taxon>
        <taxon>Cladosporiaceae</taxon>
        <taxon>Cryoendolithus</taxon>
    </lineage>
</organism>
<dbReference type="InterPro" id="IPR005178">
    <property type="entry name" value="Ostalpha/TMEM184C"/>
</dbReference>
<dbReference type="Pfam" id="PF03619">
    <property type="entry name" value="Solute_trans_a"/>
    <property type="match status" value="1"/>
</dbReference>
<keyword evidence="4 5" id="KW-0472">Membrane</keyword>
<name>A0A1V8TN99_9PEZI</name>
<feature type="transmembrane region" description="Helical" evidence="5">
    <location>
        <begin position="388"/>
        <end position="413"/>
    </location>
</feature>
<dbReference type="GO" id="GO:0016020">
    <property type="term" value="C:membrane"/>
    <property type="evidence" value="ECO:0007669"/>
    <property type="project" value="UniProtKB-SubCell"/>
</dbReference>
<evidence type="ECO:0000256" key="1">
    <source>
        <dbReference type="ARBA" id="ARBA00004141"/>
    </source>
</evidence>
<dbReference type="PANTHER" id="PTHR23423">
    <property type="entry name" value="ORGANIC SOLUTE TRANSPORTER-RELATED"/>
    <property type="match status" value="1"/>
</dbReference>
<accession>A0A1V8TN99</accession>
<evidence type="ECO:0000256" key="5">
    <source>
        <dbReference type="SAM" id="Phobius"/>
    </source>
</evidence>
<dbReference type="STRING" id="1507870.A0A1V8TN99"/>
<dbReference type="InParanoid" id="A0A1V8TN99"/>
<evidence type="ECO:0000313" key="6">
    <source>
        <dbReference type="EMBL" id="OQO12853.1"/>
    </source>
</evidence>
<keyword evidence="2 5" id="KW-0812">Transmembrane</keyword>
<feature type="transmembrane region" description="Helical" evidence="5">
    <location>
        <begin position="279"/>
        <end position="298"/>
    </location>
</feature>
<dbReference type="AlphaFoldDB" id="A0A1V8TN99"/>
<dbReference type="SMART" id="SM01417">
    <property type="entry name" value="Solute_trans_a"/>
    <property type="match status" value="1"/>
</dbReference>
<gene>
    <name evidence="6" type="ORF">B0A48_02317</name>
</gene>
<dbReference type="OrthoDB" id="5348404at2759"/>
<protein>
    <submittedName>
        <fullName evidence="6">Uncharacterized protein</fullName>
    </submittedName>
</protein>
<evidence type="ECO:0000313" key="7">
    <source>
        <dbReference type="Proteomes" id="UP000192596"/>
    </source>
</evidence>